<protein>
    <recommendedName>
        <fullName evidence="1">DUF4143 domain-containing protein</fullName>
    </recommendedName>
</protein>
<dbReference type="Pfam" id="PF13635">
    <property type="entry name" value="DUF4143"/>
    <property type="match status" value="1"/>
</dbReference>
<feature type="domain" description="DUF4143" evidence="1">
    <location>
        <begin position="3"/>
        <end position="61"/>
    </location>
</feature>
<dbReference type="OrthoDB" id="9778168at2"/>
<comment type="caution">
    <text evidence="2">The sequence shown here is derived from an EMBL/GenBank/DDBJ whole genome shotgun (WGS) entry which is preliminary data.</text>
</comment>
<dbReference type="EMBL" id="JPOS01000038">
    <property type="protein sequence ID" value="KGE87229.1"/>
    <property type="molecule type" value="Genomic_DNA"/>
</dbReference>
<dbReference type="STRING" id="1524460.IX84_16400"/>
<evidence type="ECO:0000313" key="3">
    <source>
        <dbReference type="Proteomes" id="UP000029736"/>
    </source>
</evidence>
<keyword evidence="3" id="KW-1185">Reference proteome</keyword>
<evidence type="ECO:0000313" key="2">
    <source>
        <dbReference type="EMBL" id="KGE87229.1"/>
    </source>
</evidence>
<dbReference type="AlphaFoldDB" id="A0A098S4E8"/>
<evidence type="ECO:0000259" key="1">
    <source>
        <dbReference type="Pfam" id="PF13635"/>
    </source>
</evidence>
<dbReference type="InterPro" id="IPR025420">
    <property type="entry name" value="DUF4143"/>
</dbReference>
<dbReference type="RefSeq" id="WP_044222763.1">
    <property type="nucleotide sequence ID" value="NZ_JBKAGJ010000021.1"/>
</dbReference>
<organism evidence="2 3">
    <name type="scientific">Phaeodactylibacter xiamenensis</name>
    <dbReference type="NCBI Taxonomy" id="1524460"/>
    <lineage>
        <taxon>Bacteria</taxon>
        <taxon>Pseudomonadati</taxon>
        <taxon>Bacteroidota</taxon>
        <taxon>Saprospiria</taxon>
        <taxon>Saprospirales</taxon>
        <taxon>Haliscomenobacteraceae</taxon>
        <taxon>Phaeodactylibacter</taxon>
    </lineage>
</organism>
<sequence>MKGRADQGALWENFLVAERMKYLHARLRFPRQYFWRTHDHQELDYVEETDGHLYGDEFKWNPEKAKKPVAFAKAYPKAEVQLLHQHNFEPFLLD</sequence>
<gene>
    <name evidence="2" type="ORF">IX84_16400</name>
</gene>
<accession>A0A098S4E8</accession>
<reference evidence="2 3" key="1">
    <citation type="journal article" date="2014" name="Int. J. Syst. Evol. Microbiol.">
        <title>Phaeodactylibacter xiamenensis gen. nov., sp. nov., a member of the family Saprospiraceae isolated from the marine alga Phaeodactylum tricornutum.</title>
        <authorList>
            <person name="Chen Z.Jr."/>
            <person name="Lei X."/>
            <person name="Lai Q."/>
            <person name="Li Y."/>
            <person name="Zhang B."/>
            <person name="Zhang J."/>
            <person name="Zhang H."/>
            <person name="Yang L."/>
            <person name="Zheng W."/>
            <person name="Tian Y."/>
            <person name="Yu Z."/>
            <person name="Xu H.Jr."/>
            <person name="Zheng T."/>
        </authorList>
    </citation>
    <scope>NUCLEOTIDE SEQUENCE [LARGE SCALE GENOMIC DNA]</scope>
    <source>
        <strain evidence="2 3">KD52</strain>
    </source>
</reference>
<proteinExistence type="predicted"/>
<name>A0A098S4E8_9BACT</name>
<dbReference type="Proteomes" id="UP000029736">
    <property type="component" value="Unassembled WGS sequence"/>
</dbReference>